<keyword evidence="2 4" id="KW-0442">Lipid degradation</keyword>
<dbReference type="GO" id="GO:0016787">
    <property type="term" value="F:hydrolase activity"/>
    <property type="evidence" value="ECO:0007669"/>
    <property type="project" value="UniProtKB-UniRule"/>
</dbReference>
<evidence type="ECO:0000256" key="1">
    <source>
        <dbReference type="ARBA" id="ARBA00022801"/>
    </source>
</evidence>
<evidence type="ECO:0000256" key="4">
    <source>
        <dbReference type="PROSITE-ProRule" id="PRU01161"/>
    </source>
</evidence>
<gene>
    <name evidence="6" type="ordered locus">LFML04_1251</name>
</gene>
<name>J9ZCK0_LEPFM</name>
<dbReference type="STRING" id="1048260.LFML04_1251"/>
<keyword evidence="3 4" id="KW-0443">Lipid metabolism</keyword>
<dbReference type="KEGG" id="lfi:LFML04_1251"/>
<evidence type="ECO:0000313" key="6">
    <source>
        <dbReference type="EMBL" id="AFS53477.1"/>
    </source>
</evidence>
<dbReference type="SUPFAM" id="SSF52151">
    <property type="entry name" value="FabD/lysophospholipase-like"/>
    <property type="match status" value="1"/>
</dbReference>
<dbReference type="Gene3D" id="3.40.1090.10">
    <property type="entry name" value="Cytosolic phospholipase A2 catalytic domain"/>
    <property type="match status" value="2"/>
</dbReference>
<reference evidence="6 7" key="1">
    <citation type="journal article" date="2011" name="J. Microbiol.">
        <title>Complete genome of Leptospirillum ferriphilum ML-04 provides insight into its physiology and environmental adaptation.</title>
        <authorList>
            <person name="Mi S."/>
            <person name="Song J."/>
            <person name="Lin J."/>
            <person name="Che Y."/>
            <person name="Zheng H."/>
            <person name="Lin J."/>
        </authorList>
    </citation>
    <scope>NUCLEOTIDE SEQUENCE [LARGE SCALE GENOMIC DNA]</scope>
    <source>
        <strain evidence="6 7">ML-04</strain>
    </source>
</reference>
<dbReference type="AlphaFoldDB" id="J9ZCK0"/>
<sequence length="309" mass="33280">MCPSSLVISGYMYPLVDVSAKNRAGKLEAARTFPEKIRDGFVLVLSGGVIRGAGHLGFLAACQEANLPVRGIVATSAGAIAGAVFQSGKSTTEEAQKRLKSLRAWDMFRFRPRRGGVLDAGRTAELVGEMIGPETTFSDLRGPLAVAAVSLASRNLALLKEGSVPLAVAASSALPPFFQPVEIGGVPYVDGGVLSVLPVMAARTLYPHIPLVAVNVNDREGWQGRPGRSSWLEDGTSRHNGKAVSWNMLLHPLSSLGMEILWVTRMEAALSDWYVGTSTGLYSLMDRRNLDRIFRLGYDSGVKFSLFFR</sequence>
<dbReference type="GO" id="GO:0016042">
    <property type="term" value="P:lipid catabolic process"/>
    <property type="evidence" value="ECO:0007669"/>
    <property type="project" value="UniProtKB-UniRule"/>
</dbReference>
<evidence type="ECO:0000313" key="7">
    <source>
        <dbReference type="Proteomes" id="UP000006177"/>
    </source>
</evidence>
<dbReference type="PATRIC" id="fig|1048260.3.peg.1359"/>
<dbReference type="CDD" id="cd07210">
    <property type="entry name" value="Pat_hypo_W_succinogenes_WS1459_like"/>
    <property type="match status" value="1"/>
</dbReference>
<dbReference type="InterPro" id="IPR050301">
    <property type="entry name" value="NTE"/>
</dbReference>
<feature type="active site" description="Nucleophile" evidence="4">
    <location>
        <position position="76"/>
    </location>
</feature>
<keyword evidence="1 4" id="KW-0378">Hydrolase</keyword>
<dbReference type="HOGENOM" id="CLU_899536_0_0_0"/>
<dbReference type="PROSITE" id="PS51635">
    <property type="entry name" value="PNPLA"/>
    <property type="match status" value="1"/>
</dbReference>
<organism evidence="6 7">
    <name type="scientific">Leptospirillum ferriphilum (strain ML-04)</name>
    <dbReference type="NCBI Taxonomy" id="1048260"/>
    <lineage>
        <taxon>Bacteria</taxon>
        <taxon>Pseudomonadati</taxon>
        <taxon>Nitrospirota</taxon>
        <taxon>Nitrospiria</taxon>
        <taxon>Nitrospirales</taxon>
        <taxon>Nitrospiraceae</taxon>
        <taxon>Leptospirillum</taxon>
    </lineage>
</organism>
<dbReference type="Pfam" id="PF01734">
    <property type="entry name" value="Patatin"/>
    <property type="match status" value="1"/>
</dbReference>
<protein>
    <submittedName>
        <fullName evidence="6">Putative esterase of the alpha-beta hydrolase superfamily</fullName>
    </submittedName>
</protein>
<feature type="short sequence motif" description="DGA/G" evidence="4">
    <location>
        <begin position="190"/>
        <end position="192"/>
    </location>
</feature>
<dbReference type="InterPro" id="IPR016035">
    <property type="entry name" value="Acyl_Trfase/lysoPLipase"/>
</dbReference>
<proteinExistence type="predicted"/>
<evidence type="ECO:0000256" key="3">
    <source>
        <dbReference type="ARBA" id="ARBA00023098"/>
    </source>
</evidence>
<feature type="domain" description="PNPLA" evidence="5">
    <location>
        <begin position="43"/>
        <end position="203"/>
    </location>
</feature>
<evidence type="ECO:0000259" key="5">
    <source>
        <dbReference type="PROSITE" id="PS51635"/>
    </source>
</evidence>
<dbReference type="InterPro" id="IPR002641">
    <property type="entry name" value="PNPLA_dom"/>
</dbReference>
<dbReference type="EMBL" id="CP002919">
    <property type="protein sequence ID" value="AFS53477.1"/>
    <property type="molecule type" value="Genomic_DNA"/>
</dbReference>
<dbReference type="PANTHER" id="PTHR14226">
    <property type="entry name" value="NEUROPATHY TARGET ESTERASE/SWISS CHEESE D.MELANOGASTER"/>
    <property type="match status" value="1"/>
</dbReference>
<dbReference type="Proteomes" id="UP000006177">
    <property type="component" value="Chromosome"/>
</dbReference>
<feature type="active site" description="Proton acceptor" evidence="4">
    <location>
        <position position="190"/>
    </location>
</feature>
<comment type="caution">
    <text evidence="4">Lacks conserved residue(s) required for the propagation of feature annotation.</text>
</comment>
<evidence type="ECO:0000256" key="2">
    <source>
        <dbReference type="ARBA" id="ARBA00022963"/>
    </source>
</evidence>
<accession>J9ZCK0</accession>
<dbReference type="PANTHER" id="PTHR14226:SF29">
    <property type="entry name" value="NEUROPATHY TARGET ESTERASE SWS"/>
    <property type="match status" value="1"/>
</dbReference>